<name>A0A327MD54_9PROT</name>
<dbReference type="AlphaFoldDB" id="A0A327MD54"/>
<protein>
    <recommendedName>
        <fullName evidence="3">DUF4340 domain-containing protein</fullName>
    </recommendedName>
</protein>
<gene>
    <name evidence="1" type="ORF">DOO78_07000</name>
</gene>
<dbReference type="EMBL" id="QLIX01000003">
    <property type="protein sequence ID" value="RAI59983.1"/>
    <property type="molecule type" value="Genomic_DNA"/>
</dbReference>
<evidence type="ECO:0000313" key="2">
    <source>
        <dbReference type="Proteomes" id="UP000249065"/>
    </source>
</evidence>
<proteinExistence type="predicted"/>
<keyword evidence="2" id="KW-1185">Reference proteome</keyword>
<evidence type="ECO:0008006" key="3">
    <source>
        <dbReference type="Google" id="ProtNLM"/>
    </source>
</evidence>
<accession>A0A327MD54</accession>
<comment type="caution">
    <text evidence="1">The sequence shown here is derived from an EMBL/GenBank/DDBJ whole genome shotgun (WGS) entry which is preliminary data.</text>
</comment>
<sequence>MAAPMTRPRLLAPLLALLALAYLGAMVVSGAMPVQRQFARFEAKGVMAAAPEQVRRIELGRAAGRPLRLRRDGAGWAMAEGRPPEAVAARIETALKMMRNAGPVRVMEPEELAGLDAAPFGLDPPALRLALYDEAGAALVTASFGARNPEEFLQYMRLKGDARLYLMSRFVGAEWEAVLTAMADP</sequence>
<organism evidence="1 2">
    <name type="scientific">Roseicella frigidaeris</name>
    <dbReference type="NCBI Taxonomy" id="2230885"/>
    <lineage>
        <taxon>Bacteria</taxon>
        <taxon>Pseudomonadati</taxon>
        <taxon>Pseudomonadota</taxon>
        <taxon>Alphaproteobacteria</taxon>
        <taxon>Acetobacterales</taxon>
        <taxon>Roseomonadaceae</taxon>
        <taxon>Roseicella</taxon>
    </lineage>
</organism>
<reference evidence="2" key="1">
    <citation type="submission" date="2018-06" db="EMBL/GenBank/DDBJ databases">
        <authorList>
            <person name="Khan S.A."/>
        </authorList>
    </citation>
    <scope>NUCLEOTIDE SEQUENCE [LARGE SCALE GENOMIC DNA]</scope>
    <source>
        <strain evidence="2">DB-1506</strain>
    </source>
</reference>
<dbReference type="Proteomes" id="UP000249065">
    <property type="component" value="Unassembled WGS sequence"/>
</dbReference>
<evidence type="ECO:0000313" key="1">
    <source>
        <dbReference type="EMBL" id="RAI59983.1"/>
    </source>
</evidence>